<dbReference type="OrthoDB" id="5069333at2759"/>
<dbReference type="GO" id="GO:0008270">
    <property type="term" value="F:zinc ion binding"/>
    <property type="evidence" value="ECO:0007669"/>
    <property type="project" value="InterPro"/>
</dbReference>
<dbReference type="GO" id="GO:0000978">
    <property type="term" value="F:RNA polymerase II cis-regulatory region sequence-specific DNA binding"/>
    <property type="evidence" value="ECO:0007669"/>
    <property type="project" value="TreeGrafter"/>
</dbReference>
<dbReference type="PANTHER" id="PTHR31069">
    <property type="entry name" value="OLEATE-ACTIVATED TRANSCRIPTION FACTOR 1-RELATED"/>
    <property type="match status" value="1"/>
</dbReference>
<dbReference type="AlphaFoldDB" id="G8YPB9"/>
<protein>
    <submittedName>
        <fullName evidence="7">Piso0_001884 protein</fullName>
    </submittedName>
</protein>
<keyword evidence="2" id="KW-0805">Transcription regulation</keyword>
<dbReference type="PROSITE" id="PS00463">
    <property type="entry name" value="ZN2_CY6_FUNGAL_1"/>
    <property type="match status" value="1"/>
</dbReference>
<dbReference type="Proteomes" id="UP000005222">
    <property type="component" value="Chromosome E"/>
</dbReference>
<dbReference type="STRING" id="559304.G8YPB9"/>
<evidence type="ECO:0000256" key="5">
    <source>
        <dbReference type="ARBA" id="ARBA00023242"/>
    </source>
</evidence>
<keyword evidence="1" id="KW-0479">Metal-binding</keyword>
<feature type="domain" description="Zn(2)-C6 fungal-type" evidence="6">
    <location>
        <begin position="23"/>
        <end position="54"/>
    </location>
</feature>
<evidence type="ECO:0000256" key="4">
    <source>
        <dbReference type="ARBA" id="ARBA00023163"/>
    </source>
</evidence>
<keyword evidence="8" id="KW-1185">Reference proteome</keyword>
<dbReference type="GO" id="GO:0045944">
    <property type="term" value="P:positive regulation of transcription by RNA polymerase II"/>
    <property type="evidence" value="ECO:0007669"/>
    <property type="project" value="TreeGrafter"/>
</dbReference>
<evidence type="ECO:0000256" key="3">
    <source>
        <dbReference type="ARBA" id="ARBA00023125"/>
    </source>
</evidence>
<dbReference type="InterPro" id="IPR036864">
    <property type="entry name" value="Zn2-C6_fun-type_DNA-bd_sf"/>
</dbReference>
<proteinExistence type="predicted"/>
<dbReference type="InterPro" id="IPR007219">
    <property type="entry name" value="XnlR_reg_dom"/>
</dbReference>
<dbReference type="SUPFAM" id="SSF57701">
    <property type="entry name" value="Zn2/Cys6 DNA-binding domain"/>
    <property type="match status" value="1"/>
</dbReference>
<dbReference type="InParanoid" id="G8YPB9"/>
<dbReference type="GO" id="GO:0005634">
    <property type="term" value="C:nucleus"/>
    <property type="evidence" value="ECO:0007669"/>
    <property type="project" value="TreeGrafter"/>
</dbReference>
<accession>G8YPB9</accession>
<evidence type="ECO:0000313" key="7">
    <source>
        <dbReference type="EMBL" id="CCE79787.1"/>
    </source>
</evidence>
<dbReference type="InterPro" id="IPR001138">
    <property type="entry name" value="Zn2Cys6_DnaBD"/>
</dbReference>
<dbReference type="GO" id="GO:0000981">
    <property type="term" value="F:DNA-binding transcription factor activity, RNA polymerase II-specific"/>
    <property type="evidence" value="ECO:0007669"/>
    <property type="project" value="InterPro"/>
</dbReference>
<dbReference type="Pfam" id="PF04082">
    <property type="entry name" value="Fungal_trans"/>
    <property type="match status" value="1"/>
</dbReference>
<keyword evidence="3" id="KW-0238">DNA-binding</keyword>
<dbReference type="HOGENOM" id="CLU_005934_0_0_1"/>
<reference evidence="7 8" key="1">
    <citation type="journal article" date="2012" name="G3 (Bethesda)">
        <title>Pichia sorbitophila, an interspecies yeast hybrid reveals early steps of genome resolution following polyploidization.</title>
        <authorList>
            <person name="Leh Louis V."/>
            <person name="Despons L."/>
            <person name="Friedrich A."/>
            <person name="Martin T."/>
            <person name="Durrens P."/>
            <person name="Casaregola S."/>
            <person name="Neuveglise C."/>
            <person name="Fairhead C."/>
            <person name="Marck C."/>
            <person name="Cruz J.A."/>
            <person name="Straub M.L."/>
            <person name="Kugler V."/>
            <person name="Sacerdot C."/>
            <person name="Uzunov Z."/>
            <person name="Thierry A."/>
            <person name="Weiss S."/>
            <person name="Bleykasten C."/>
            <person name="De Montigny J."/>
            <person name="Jacques N."/>
            <person name="Jung P."/>
            <person name="Lemaire M."/>
            <person name="Mallet S."/>
            <person name="Morel G."/>
            <person name="Richard G.F."/>
            <person name="Sarkar A."/>
            <person name="Savel G."/>
            <person name="Schacherer J."/>
            <person name="Seret M.L."/>
            <person name="Talla E."/>
            <person name="Samson G."/>
            <person name="Jubin C."/>
            <person name="Poulain J."/>
            <person name="Vacherie B."/>
            <person name="Barbe V."/>
            <person name="Pelletier E."/>
            <person name="Sherman D.J."/>
            <person name="Westhof E."/>
            <person name="Weissenbach J."/>
            <person name="Baret P.V."/>
            <person name="Wincker P."/>
            <person name="Gaillardin C."/>
            <person name="Dujon B."/>
            <person name="Souciet J.L."/>
        </authorList>
    </citation>
    <scope>NUCLEOTIDE SEQUENCE [LARGE SCALE GENOMIC DNA]</scope>
    <source>
        <strain evidence="8">ATCC MYA-4447 / BCRC 22081 / CBS 7064 / NBRC 10061 / NRRL Y-12695</strain>
    </source>
</reference>
<dbReference type="CDD" id="cd00067">
    <property type="entry name" value="GAL4"/>
    <property type="match status" value="1"/>
</dbReference>
<gene>
    <name evidence="7" type="primary">Piso0_001884</name>
    <name evidence="7" type="ORF">GNLVRS01_PISO0E14722g</name>
</gene>
<dbReference type="CDD" id="cd12148">
    <property type="entry name" value="fungal_TF_MHR"/>
    <property type="match status" value="1"/>
</dbReference>
<dbReference type="GO" id="GO:0006351">
    <property type="term" value="P:DNA-templated transcription"/>
    <property type="evidence" value="ECO:0007669"/>
    <property type="project" value="InterPro"/>
</dbReference>
<evidence type="ECO:0000313" key="8">
    <source>
        <dbReference type="Proteomes" id="UP000005222"/>
    </source>
</evidence>
<dbReference type="SMART" id="SM00066">
    <property type="entry name" value="GAL4"/>
    <property type="match status" value="1"/>
</dbReference>
<sequence>MSENGADSSKLPRAYKRRTRTKVCLNCRRKKIKCNRQKPCENCVSSHLEDSCEYKDNRYPGTSINQKKETTTESSYILNQDKDIELQYLKKQIADLKKHIYSGNKDERFKFRNNTGESSVEFNLFKIPGVNLLGYQSIVMNRPLSWSSSAKNDIALSLMRLYIRKMKSCEYLKSISKNNPLSYIVSESEVQTMENTINEKKHSPDILFRKMTLLQSEFRELVPASVSKSIFNDEVVTSETKNPNFIGVKLSDTTNYDMLSKKICEILPQKNITWDLISFFFEYLYPSMPFLDECEFINEIRRITDSESENAASKGFFKSLNIEKRIDFAYLGILLSLIRLSHLCLRRDEDDDEKKDLKSNRLSWANTHKWAKETSPKPGTFSLALRCLAVFDFYSKTCFPVLQCAMFIRMFELYTPELGDGMLAGDSQVRDSILIQIAYSLDLNREPELFENPCPNEKRNSLIRKIWWYLVIADTISSSQYGNSLLISDKTYDTKCPFSKLGNATISNYALENEIFENYQLLASLNDKQKNILEKILDLKSCVKMESLEAQLEEFENIICVRLGDLLSYTCQGSKLSGSTIPRFSYLVSCKCFIMSVYFNMAIICERHKSNELSFAYLKKALAIIMIDLLPNARSILSTLNGACRLILTPKVELWLHKASQVLVCVILHLNILGRRLQLDPYHERLMNSDSSYRENNERITSAIEYYKACGQICLTSLNPIVDIYFYGWVINSAHSFLYRNSCGEDLFNSIKDNPLIASLHSYNNKEVSDLIAISRDFLETVENLESVPNSVTDSIFSSIGDDRTTNQGWSELNDVPPIFDSYNNSSEPFPTIFSIFDIMEKEYPTIMTDG</sequence>
<keyword evidence="4" id="KW-0804">Transcription</keyword>
<organism evidence="7 8">
    <name type="scientific">Pichia sorbitophila (strain ATCC MYA-4447 / BCRC 22081 / CBS 7064 / NBRC 10061 / NRRL Y-12695)</name>
    <name type="common">Hybrid yeast</name>
    <dbReference type="NCBI Taxonomy" id="559304"/>
    <lineage>
        <taxon>Eukaryota</taxon>
        <taxon>Fungi</taxon>
        <taxon>Dikarya</taxon>
        <taxon>Ascomycota</taxon>
        <taxon>Saccharomycotina</taxon>
        <taxon>Pichiomycetes</taxon>
        <taxon>Debaryomycetaceae</taxon>
        <taxon>Millerozyma</taxon>
    </lineage>
</organism>
<evidence type="ECO:0000256" key="1">
    <source>
        <dbReference type="ARBA" id="ARBA00022723"/>
    </source>
</evidence>
<evidence type="ECO:0000259" key="6">
    <source>
        <dbReference type="PROSITE" id="PS50048"/>
    </source>
</evidence>
<dbReference type="PROSITE" id="PS50048">
    <property type="entry name" value="ZN2_CY6_FUNGAL_2"/>
    <property type="match status" value="1"/>
</dbReference>
<dbReference type="EMBL" id="FO082055">
    <property type="protein sequence ID" value="CCE79787.1"/>
    <property type="molecule type" value="Genomic_DNA"/>
</dbReference>
<dbReference type="InterPro" id="IPR050675">
    <property type="entry name" value="OAF3"/>
</dbReference>
<dbReference type="eggNOG" id="ENOG502QRPQ">
    <property type="taxonomic scope" value="Eukaryota"/>
</dbReference>
<dbReference type="PANTHER" id="PTHR31069:SF12">
    <property type="entry name" value="TRANSCRIPTION FACTOR DOMAIN-CONTAINING PROTEIN"/>
    <property type="match status" value="1"/>
</dbReference>
<keyword evidence="5" id="KW-0539">Nucleus</keyword>
<dbReference type="Gene3D" id="4.10.240.10">
    <property type="entry name" value="Zn(2)-C6 fungal-type DNA-binding domain"/>
    <property type="match status" value="1"/>
</dbReference>
<evidence type="ECO:0000256" key="2">
    <source>
        <dbReference type="ARBA" id="ARBA00023015"/>
    </source>
</evidence>
<name>G8YPB9_PICSO</name>
<dbReference type="Pfam" id="PF00172">
    <property type="entry name" value="Zn_clus"/>
    <property type="match status" value="1"/>
</dbReference>